<dbReference type="Gramene" id="AUR62037909-RA">
    <property type="protein sequence ID" value="AUR62037909-RA:cds"/>
    <property type="gene ID" value="AUR62037909"/>
</dbReference>
<sequence>MPPTLFSTYSDASEDPRQPLLNLSREEKKDVQGDEDVLERTFNPGACFIDYLLDVRGWEKMLTLQIPKDKRPKMKPLQKQVQKNVENMMSGYFQVKTNIPRLSMRTSSEVCFTKPSFIASCSTFGPELSVVLLLVNRIVYCLCLAQAIFPWFS</sequence>
<dbReference type="AlphaFoldDB" id="A0A803MZR9"/>
<reference evidence="2" key="1">
    <citation type="journal article" date="2017" name="Nature">
        <title>The genome of Chenopodium quinoa.</title>
        <authorList>
            <person name="Jarvis D.E."/>
            <person name="Ho Y.S."/>
            <person name="Lightfoot D.J."/>
            <person name="Schmoeckel S.M."/>
            <person name="Li B."/>
            <person name="Borm T.J.A."/>
            <person name="Ohyanagi H."/>
            <person name="Mineta K."/>
            <person name="Michell C.T."/>
            <person name="Saber N."/>
            <person name="Kharbatia N.M."/>
            <person name="Rupper R.R."/>
            <person name="Sharp A.R."/>
            <person name="Dally N."/>
            <person name="Boughton B.A."/>
            <person name="Woo Y.H."/>
            <person name="Gao G."/>
            <person name="Schijlen E.G.W.M."/>
            <person name="Guo X."/>
            <person name="Momin A.A."/>
            <person name="Negrao S."/>
            <person name="Al-Babili S."/>
            <person name="Gehring C."/>
            <person name="Roessner U."/>
            <person name="Jung C."/>
            <person name="Murphy K."/>
            <person name="Arold S.T."/>
            <person name="Gojobori T."/>
            <person name="van der Linden C.G."/>
            <person name="van Loo E.N."/>
            <person name="Jellen E.N."/>
            <person name="Maughan P.J."/>
            <person name="Tester M."/>
        </authorList>
    </citation>
    <scope>NUCLEOTIDE SEQUENCE [LARGE SCALE GENOMIC DNA]</scope>
    <source>
        <strain evidence="2">cv. PI 614886</strain>
    </source>
</reference>
<evidence type="ECO:0000313" key="3">
    <source>
        <dbReference type="Proteomes" id="UP000596660"/>
    </source>
</evidence>
<organism evidence="2 3">
    <name type="scientific">Chenopodium quinoa</name>
    <name type="common">Quinoa</name>
    <dbReference type="NCBI Taxonomy" id="63459"/>
    <lineage>
        <taxon>Eukaryota</taxon>
        <taxon>Viridiplantae</taxon>
        <taxon>Streptophyta</taxon>
        <taxon>Embryophyta</taxon>
        <taxon>Tracheophyta</taxon>
        <taxon>Spermatophyta</taxon>
        <taxon>Magnoliopsida</taxon>
        <taxon>eudicotyledons</taxon>
        <taxon>Gunneridae</taxon>
        <taxon>Pentapetalae</taxon>
        <taxon>Caryophyllales</taxon>
        <taxon>Chenopodiaceae</taxon>
        <taxon>Chenopodioideae</taxon>
        <taxon>Atripliceae</taxon>
        <taxon>Chenopodium</taxon>
    </lineage>
</organism>
<keyword evidence="3" id="KW-1185">Reference proteome</keyword>
<evidence type="ECO:0000256" key="1">
    <source>
        <dbReference type="SAM" id="MobiDB-lite"/>
    </source>
</evidence>
<name>A0A803MZR9_CHEQI</name>
<dbReference type="Proteomes" id="UP000596660">
    <property type="component" value="Unplaced"/>
</dbReference>
<proteinExistence type="predicted"/>
<evidence type="ECO:0000313" key="2">
    <source>
        <dbReference type="EnsemblPlants" id="AUR62037909-RA:cds"/>
    </source>
</evidence>
<feature type="region of interest" description="Disordered" evidence="1">
    <location>
        <begin position="1"/>
        <end position="34"/>
    </location>
</feature>
<protein>
    <submittedName>
        <fullName evidence="2">Uncharacterized protein</fullName>
    </submittedName>
</protein>
<accession>A0A803MZR9</accession>
<feature type="compositionally biased region" description="Polar residues" evidence="1">
    <location>
        <begin position="1"/>
        <end position="11"/>
    </location>
</feature>
<dbReference type="EnsemblPlants" id="AUR62037909-RA">
    <property type="protein sequence ID" value="AUR62037909-RA:cds"/>
    <property type="gene ID" value="AUR62037909"/>
</dbReference>
<reference evidence="2" key="2">
    <citation type="submission" date="2021-03" db="UniProtKB">
        <authorList>
            <consortium name="EnsemblPlants"/>
        </authorList>
    </citation>
    <scope>IDENTIFICATION</scope>
</reference>